<sequence>MPAHRRRYLQGPFAPVQEEVTAYDLPVGGHLPDGLRGRYLRMGPNPLAVEDPAVHFWGLGAGMVHGVRIRDGRAEWYRNRWVRSAEVGAALERLRRGEPQPPVLPTSPNVQVVGHAGRTFALVEGGTPPHELGYELDAIGPCALGGTPQGSSANSHSKVDPRTGDLHSVAYVIGRSFAQHVVTGPAGTVTSVTDVPMPGEMPFLHDFALSQNHVVLFDIPLRFSMAAGQFAWDREHPARIGVLPRSGGPVRWLPADPLYVSHTLNAYDDGRTITMDLIVADGPLDVSDPGAIVPVLERWSVDLAGGRVRRRRIDDHAQDFPRVNDAFASLPYRYGYSAITPLYGMPFTADGPHPDEAFTNALIKHDLETDAAQVHGFAREEAVSEAAFVPDPDGGGGEDEGFLMAYVAAPERGATDLVVLSAQDFTAPPLARVHLPVRVPLGYHGNWIPDA</sequence>
<feature type="binding site" evidence="5">
    <location>
        <position position="156"/>
    </location>
    <ligand>
        <name>Fe cation</name>
        <dbReference type="ChEBI" id="CHEBI:24875"/>
        <note>catalytic</note>
    </ligand>
</feature>
<dbReference type="AlphaFoldDB" id="A0A2W2F5G4"/>
<protein>
    <recommendedName>
        <fullName evidence="6">Dioxygenase</fullName>
        <ecNumber evidence="6">1.13.11.-</ecNumber>
    </recommendedName>
</protein>
<evidence type="ECO:0000256" key="2">
    <source>
        <dbReference type="ARBA" id="ARBA00022723"/>
    </source>
</evidence>
<dbReference type="EMBL" id="POUA01000482">
    <property type="protein sequence ID" value="PZG24739.1"/>
    <property type="molecule type" value="Genomic_DNA"/>
</dbReference>
<dbReference type="Proteomes" id="UP000248544">
    <property type="component" value="Unassembled WGS sequence"/>
</dbReference>
<name>A0A2W2F5G4_9ACTN</name>
<evidence type="ECO:0000256" key="3">
    <source>
        <dbReference type="ARBA" id="ARBA00023002"/>
    </source>
</evidence>
<feature type="binding site" evidence="5">
    <location>
        <position position="444"/>
    </location>
    <ligand>
        <name>Fe cation</name>
        <dbReference type="ChEBI" id="CHEBI:24875"/>
        <note>catalytic</note>
    </ligand>
</feature>
<keyword evidence="4 5" id="KW-0408">Iron</keyword>
<evidence type="ECO:0000256" key="5">
    <source>
        <dbReference type="PIRSR" id="PIRSR604294-1"/>
    </source>
</evidence>
<feature type="binding site" evidence="5">
    <location>
        <position position="262"/>
    </location>
    <ligand>
        <name>Fe cation</name>
        <dbReference type="ChEBI" id="CHEBI:24875"/>
        <note>catalytic</note>
    </ligand>
</feature>
<evidence type="ECO:0000256" key="4">
    <source>
        <dbReference type="ARBA" id="ARBA00023004"/>
    </source>
</evidence>
<keyword evidence="3 6" id="KW-0560">Oxidoreductase</keyword>
<dbReference type="InterPro" id="IPR004294">
    <property type="entry name" value="Carotenoid_Oase"/>
</dbReference>
<evidence type="ECO:0000256" key="1">
    <source>
        <dbReference type="ARBA" id="ARBA00006787"/>
    </source>
</evidence>
<dbReference type="GO" id="GO:0046872">
    <property type="term" value="F:metal ion binding"/>
    <property type="evidence" value="ECO:0007669"/>
    <property type="project" value="UniProtKB-KW"/>
</dbReference>
<feature type="binding site" evidence="5">
    <location>
        <position position="205"/>
    </location>
    <ligand>
        <name>Fe cation</name>
        <dbReference type="ChEBI" id="CHEBI:24875"/>
        <note>catalytic</note>
    </ligand>
</feature>
<dbReference type="GO" id="GO:0010436">
    <property type="term" value="F:carotenoid dioxygenase activity"/>
    <property type="evidence" value="ECO:0007669"/>
    <property type="project" value="TreeGrafter"/>
</dbReference>
<reference evidence="7 8" key="1">
    <citation type="submission" date="2018-01" db="EMBL/GenBank/DDBJ databases">
        <title>Draft genome sequence of Sphaerisporangium sp. 7K107.</title>
        <authorList>
            <person name="Sahin N."/>
            <person name="Saygin H."/>
            <person name="Ay H."/>
        </authorList>
    </citation>
    <scope>NUCLEOTIDE SEQUENCE [LARGE SCALE GENOMIC DNA]</scope>
    <source>
        <strain evidence="7 8">7K107</strain>
    </source>
</reference>
<keyword evidence="6" id="KW-0223">Dioxygenase</keyword>
<keyword evidence="2 5" id="KW-0479">Metal-binding</keyword>
<organism evidence="7 8">
    <name type="scientific">Spongiactinospora gelatinilytica</name>
    <dbReference type="NCBI Taxonomy" id="2666298"/>
    <lineage>
        <taxon>Bacteria</taxon>
        <taxon>Bacillati</taxon>
        <taxon>Actinomycetota</taxon>
        <taxon>Actinomycetes</taxon>
        <taxon>Streptosporangiales</taxon>
        <taxon>Streptosporangiaceae</taxon>
        <taxon>Spongiactinospora</taxon>
    </lineage>
</organism>
<evidence type="ECO:0000256" key="6">
    <source>
        <dbReference type="RuleBase" id="RU364048"/>
    </source>
</evidence>
<dbReference type="EC" id="1.13.11.-" evidence="6"/>
<evidence type="ECO:0000313" key="7">
    <source>
        <dbReference type="EMBL" id="PZG24739.1"/>
    </source>
</evidence>
<dbReference type="PANTHER" id="PTHR10543">
    <property type="entry name" value="BETA-CAROTENE DIOXYGENASE"/>
    <property type="match status" value="1"/>
</dbReference>
<gene>
    <name evidence="7" type="ORF">C1I98_35235</name>
</gene>
<evidence type="ECO:0000313" key="8">
    <source>
        <dbReference type="Proteomes" id="UP000248544"/>
    </source>
</evidence>
<dbReference type="Pfam" id="PF03055">
    <property type="entry name" value="RPE65"/>
    <property type="match status" value="1"/>
</dbReference>
<comment type="cofactor">
    <cofactor evidence="5 6">
        <name>Fe(2+)</name>
        <dbReference type="ChEBI" id="CHEBI:29033"/>
    </cofactor>
    <text evidence="5 6">Binds 1 Fe(2+) ion per subunit.</text>
</comment>
<proteinExistence type="inferred from homology"/>
<comment type="caution">
    <text evidence="7">The sequence shown here is derived from an EMBL/GenBank/DDBJ whole genome shotgun (WGS) entry which is preliminary data.</text>
</comment>
<keyword evidence="8" id="KW-1185">Reference proteome</keyword>
<dbReference type="GO" id="GO:0016121">
    <property type="term" value="P:carotene catabolic process"/>
    <property type="evidence" value="ECO:0007669"/>
    <property type="project" value="TreeGrafter"/>
</dbReference>
<dbReference type="PANTHER" id="PTHR10543:SF89">
    <property type="entry name" value="CAROTENOID 9,10(9',10')-CLEAVAGE DIOXYGENASE 1"/>
    <property type="match status" value="1"/>
</dbReference>
<accession>A0A2W2F5G4</accession>
<comment type="similarity">
    <text evidence="1 6">Belongs to the carotenoid oxygenase family.</text>
</comment>